<name>A0A2T8IAD9_9POAL</name>
<evidence type="ECO:0000256" key="1">
    <source>
        <dbReference type="SAM" id="MobiDB-lite"/>
    </source>
</evidence>
<sequence>MAFRPHAAVATRRGAERGRGGAHRGVRTWIQGRGRTRQRRLTRRRGVAVRRAARRAARRVEHARGVHGRAQRRAWAQGGRARGMRAHRGGKRQPWFGSWGRAALRSRQEGRREKKKKGGKEEGKERKEEKEKEKRKKN</sequence>
<dbReference type="AlphaFoldDB" id="A0A2T8IAD9"/>
<protein>
    <submittedName>
        <fullName evidence="2">Uncharacterized protein</fullName>
    </submittedName>
</protein>
<dbReference type="EMBL" id="CM008053">
    <property type="protein sequence ID" value="PVH34642.1"/>
    <property type="molecule type" value="Genomic_DNA"/>
</dbReference>
<reference evidence="2" key="1">
    <citation type="submission" date="2018-04" db="EMBL/GenBank/DDBJ databases">
        <title>WGS assembly of Panicum hallii.</title>
        <authorList>
            <person name="Lovell J."/>
            <person name="Jenkins J."/>
            <person name="Lowry D."/>
            <person name="Mamidi S."/>
            <person name="Sreedasyam A."/>
            <person name="Weng X."/>
            <person name="Barry K."/>
            <person name="Bonette J."/>
            <person name="Campitelli B."/>
            <person name="Daum C."/>
            <person name="Gordon S."/>
            <person name="Gould B."/>
            <person name="Lipzen A."/>
            <person name="Macqueen A."/>
            <person name="Palacio-Mejia J."/>
            <person name="Plott C."/>
            <person name="Shakirov E."/>
            <person name="Shu S."/>
            <person name="Yoshinaga Y."/>
            <person name="Zane M."/>
            <person name="Rokhsar D."/>
            <person name="Grimwood J."/>
            <person name="Schmutz J."/>
            <person name="Juenger T."/>
        </authorList>
    </citation>
    <scope>NUCLEOTIDE SEQUENCE [LARGE SCALE GENOMIC DNA]</scope>
    <source>
        <strain evidence="2">FIL2</strain>
    </source>
</reference>
<accession>A0A2T8IAD9</accession>
<gene>
    <name evidence="2" type="ORF">PAHAL_8G266300</name>
</gene>
<feature type="compositionally biased region" description="Basic residues" evidence="1">
    <location>
        <begin position="34"/>
        <end position="57"/>
    </location>
</feature>
<evidence type="ECO:0000313" key="2">
    <source>
        <dbReference type="EMBL" id="PVH34642.1"/>
    </source>
</evidence>
<dbReference type="Gramene" id="PVH34642">
    <property type="protein sequence ID" value="PVH34642"/>
    <property type="gene ID" value="PAHAL_8G266300"/>
</dbReference>
<feature type="compositionally biased region" description="Basic residues" evidence="1">
    <location>
        <begin position="82"/>
        <end position="91"/>
    </location>
</feature>
<feature type="region of interest" description="Disordered" evidence="1">
    <location>
        <begin position="1"/>
        <end position="138"/>
    </location>
</feature>
<feature type="compositionally biased region" description="Basic and acidic residues" evidence="1">
    <location>
        <begin position="119"/>
        <end position="132"/>
    </location>
</feature>
<organism evidence="2">
    <name type="scientific">Panicum hallii</name>
    <dbReference type="NCBI Taxonomy" id="206008"/>
    <lineage>
        <taxon>Eukaryota</taxon>
        <taxon>Viridiplantae</taxon>
        <taxon>Streptophyta</taxon>
        <taxon>Embryophyta</taxon>
        <taxon>Tracheophyta</taxon>
        <taxon>Spermatophyta</taxon>
        <taxon>Magnoliopsida</taxon>
        <taxon>Liliopsida</taxon>
        <taxon>Poales</taxon>
        <taxon>Poaceae</taxon>
        <taxon>PACMAD clade</taxon>
        <taxon>Panicoideae</taxon>
        <taxon>Panicodae</taxon>
        <taxon>Paniceae</taxon>
        <taxon>Panicinae</taxon>
        <taxon>Panicum</taxon>
        <taxon>Panicum sect. Panicum</taxon>
    </lineage>
</organism>
<proteinExistence type="predicted"/>
<dbReference type="Proteomes" id="UP000243499">
    <property type="component" value="Chromosome 8"/>
</dbReference>